<protein>
    <submittedName>
        <fullName evidence="1">Uncharacterized protein</fullName>
    </submittedName>
</protein>
<dbReference type="AlphaFoldDB" id="A0A1X1T8W9"/>
<dbReference type="InterPro" id="IPR025364">
    <property type="entry name" value="DUF4268"/>
</dbReference>
<dbReference type="Pfam" id="PF14088">
    <property type="entry name" value="DUF4268"/>
    <property type="match status" value="1"/>
</dbReference>
<proteinExistence type="predicted"/>
<dbReference type="Proteomes" id="UP000467385">
    <property type="component" value="Chromosome"/>
</dbReference>
<name>A0A1X1T8W9_9MYCO</name>
<gene>
    <name evidence="1" type="ORF">MCNS_43470</name>
</gene>
<reference evidence="1 2" key="1">
    <citation type="journal article" date="2019" name="Emerg. Microbes Infect.">
        <title>Comprehensive subspecies identification of 175 nontuberculous mycobacteria species based on 7547 genomic profiles.</title>
        <authorList>
            <person name="Matsumoto Y."/>
            <person name="Kinjo T."/>
            <person name="Motooka D."/>
            <person name="Nabeya D."/>
            <person name="Jung N."/>
            <person name="Uechi K."/>
            <person name="Horii T."/>
            <person name="Iida T."/>
            <person name="Fujita J."/>
            <person name="Nakamura S."/>
        </authorList>
    </citation>
    <scope>NUCLEOTIDE SEQUENCE [LARGE SCALE GENOMIC DNA]</scope>
    <source>
        <strain evidence="1 2">JCM 14738</strain>
    </source>
</reference>
<dbReference type="InterPro" id="IPR011856">
    <property type="entry name" value="tRNA_endonuc-like_dom_sf"/>
</dbReference>
<sequence>MTTPNLGRLSAVAPRKVWAHEAHSFTPWLLENVDVLSDLLGMELELQVAEHPVGGFSLDLLGRDLADDSVVIVENQLEQSDHAHLGQILTYAAGTNPKTIVWTATSFRPEHRAALDWLNEHTDPDTRFFGVEIGVVRIGESVPAPNFRLVAQPNDWGKRVKAATGAGPMTERSKLYWEFWEKFLNRVTSEHPNWTSAKASTRWNWYDLPSGVSGVAYQAVFAQQGLRVQLWFGASDAAVNAKRFAALQQMKVQFEQALGQVAEWDDKPGNKAAAVYVQSEFKDVESVGEWPAMLDWLMDRQVNFRQAVEGVGGVASFA</sequence>
<evidence type="ECO:0000313" key="1">
    <source>
        <dbReference type="EMBL" id="BBZ41284.1"/>
    </source>
</evidence>
<dbReference type="OrthoDB" id="570199at2"/>
<keyword evidence="2" id="KW-1185">Reference proteome</keyword>
<dbReference type="Gene3D" id="3.40.1350.10">
    <property type="match status" value="1"/>
</dbReference>
<evidence type="ECO:0000313" key="2">
    <source>
        <dbReference type="Proteomes" id="UP000467385"/>
    </source>
</evidence>
<dbReference type="GO" id="GO:0003676">
    <property type="term" value="F:nucleic acid binding"/>
    <property type="evidence" value="ECO:0007669"/>
    <property type="project" value="InterPro"/>
</dbReference>
<dbReference type="RefSeq" id="WP_085233605.1">
    <property type="nucleotide sequence ID" value="NZ_AP022613.1"/>
</dbReference>
<organism evidence="1 2">
    <name type="scientific">Mycobacterium conspicuum</name>
    <dbReference type="NCBI Taxonomy" id="44010"/>
    <lineage>
        <taxon>Bacteria</taxon>
        <taxon>Bacillati</taxon>
        <taxon>Actinomycetota</taxon>
        <taxon>Actinomycetes</taxon>
        <taxon>Mycobacteriales</taxon>
        <taxon>Mycobacteriaceae</taxon>
        <taxon>Mycobacterium</taxon>
    </lineage>
</organism>
<dbReference type="EMBL" id="AP022613">
    <property type="protein sequence ID" value="BBZ41284.1"/>
    <property type="molecule type" value="Genomic_DNA"/>
</dbReference>
<accession>A0A1X1T8W9</accession>